<organism evidence="1 2">
    <name type="scientific">Entomophthora muscae</name>
    <dbReference type="NCBI Taxonomy" id="34485"/>
    <lineage>
        <taxon>Eukaryota</taxon>
        <taxon>Fungi</taxon>
        <taxon>Fungi incertae sedis</taxon>
        <taxon>Zoopagomycota</taxon>
        <taxon>Entomophthoromycotina</taxon>
        <taxon>Entomophthoromycetes</taxon>
        <taxon>Entomophthorales</taxon>
        <taxon>Entomophthoraceae</taxon>
        <taxon>Entomophthora</taxon>
    </lineage>
</organism>
<name>A0ACC2SS34_9FUNG</name>
<proteinExistence type="predicted"/>
<dbReference type="Proteomes" id="UP001165960">
    <property type="component" value="Unassembled WGS sequence"/>
</dbReference>
<evidence type="ECO:0000313" key="1">
    <source>
        <dbReference type="EMBL" id="KAJ9065120.1"/>
    </source>
</evidence>
<comment type="caution">
    <text evidence="1">The sequence shown here is derived from an EMBL/GenBank/DDBJ whole genome shotgun (WGS) entry which is preliminary data.</text>
</comment>
<accession>A0ACC2SS34</accession>
<keyword evidence="2" id="KW-1185">Reference proteome</keyword>
<reference evidence="1" key="1">
    <citation type="submission" date="2022-04" db="EMBL/GenBank/DDBJ databases">
        <title>Genome of the entomopathogenic fungus Entomophthora muscae.</title>
        <authorList>
            <person name="Elya C."/>
            <person name="Lovett B.R."/>
            <person name="Lee E."/>
            <person name="Macias A.M."/>
            <person name="Hajek A.E."/>
            <person name="De Bivort B.L."/>
            <person name="Kasson M.T."/>
            <person name="De Fine Licht H.H."/>
            <person name="Stajich J.E."/>
        </authorList>
    </citation>
    <scope>NUCLEOTIDE SEQUENCE</scope>
    <source>
        <strain evidence="1">Berkeley</strain>
    </source>
</reference>
<dbReference type="EMBL" id="QTSX02004378">
    <property type="protein sequence ID" value="KAJ9065120.1"/>
    <property type="molecule type" value="Genomic_DNA"/>
</dbReference>
<protein>
    <submittedName>
        <fullName evidence="1">Uncharacterized protein</fullName>
    </submittedName>
</protein>
<evidence type="ECO:0000313" key="2">
    <source>
        <dbReference type="Proteomes" id="UP001165960"/>
    </source>
</evidence>
<gene>
    <name evidence="1" type="ORF">DSO57_1023003</name>
</gene>
<sequence>MDRKIFFSQANLRNVSGAPTPDKTRILPMFLKMWKNAEKEDLCRGGTTKPYVRQQINPAESWRRLIVLDFGFNKWRYMQRIIGAIAYY</sequence>